<gene>
    <name evidence="1" type="ORF">RFM68_01625</name>
</gene>
<dbReference type="Proteomes" id="UP001276840">
    <property type="component" value="Unassembled WGS sequence"/>
</dbReference>
<dbReference type="EMBL" id="JAVIJF010000001">
    <property type="protein sequence ID" value="MDX8523191.1"/>
    <property type="molecule type" value="Genomic_DNA"/>
</dbReference>
<sequence>MKRHEDKSAKTEEGEGISCRRPLERMSWAHLFWAILPRRRS</sequence>
<protein>
    <submittedName>
        <fullName evidence="1">Uncharacterized protein</fullName>
    </submittedName>
</protein>
<name>A0ABU4ZCU4_9HYPH</name>
<dbReference type="RefSeq" id="WP_320230901.1">
    <property type="nucleotide sequence ID" value="NZ_JAVIJF010000001.1"/>
</dbReference>
<organism evidence="1 2">
    <name type="scientific">Mesorhizobium montanum</name>
    <dbReference type="NCBI Taxonomy" id="3072323"/>
    <lineage>
        <taxon>Bacteria</taxon>
        <taxon>Pseudomonadati</taxon>
        <taxon>Pseudomonadota</taxon>
        <taxon>Alphaproteobacteria</taxon>
        <taxon>Hyphomicrobiales</taxon>
        <taxon>Phyllobacteriaceae</taxon>
        <taxon>Mesorhizobium</taxon>
    </lineage>
</organism>
<evidence type="ECO:0000313" key="2">
    <source>
        <dbReference type="Proteomes" id="UP001276840"/>
    </source>
</evidence>
<evidence type="ECO:0000313" key="1">
    <source>
        <dbReference type="EMBL" id="MDX8523191.1"/>
    </source>
</evidence>
<comment type="caution">
    <text evidence="1">The sequence shown here is derived from an EMBL/GenBank/DDBJ whole genome shotgun (WGS) entry which is preliminary data.</text>
</comment>
<keyword evidence="2" id="KW-1185">Reference proteome</keyword>
<reference evidence="1 2" key="1">
    <citation type="submission" date="2023-08" db="EMBL/GenBank/DDBJ databases">
        <title>Implementing the SeqCode for naming new Mesorhizobium species isolated from Vachellia karroo root nodules.</title>
        <authorList>
            <person name="Van Lill M."/>
        </authorList>
    </citation>
    <scope>NUCLEOTIDE SEQUENCE [LARGE SCALE GENOMIC DNA]</scope>
    <source>
        <strain evidence="1 2">MSK 1335</strain>
    </source>
</reference>
<accession>A0ABU4ZCU4</accession>
<proteinExistence type="predicted"/>